<accession>A0A8K0UGU5</accession>
<dbReference type="GO" id="GO:0005759">
    <property type="term" value="C:mitochondrial matrix"/>
    <property type="evidence" value="ECO:0007669"/>
    <property type="project" value="InterPro"/>
</dbReference>
<dbReference type="EMBL" id="JAEVFJ010000041">
    <property type="protein sequence ID" value="KAH8087194.1"/>
    <property type="molecule type" value="Genomic_DNA"/>
</dbReference>
<name>A0A8K0UGU5_9AGAR</name>
<dbReference type="Proteomes" id="UP000813824">
    <property type="component" value="Unassembled WGS sequence"/>
</dbReference>
<organism evidence="1 2">
    <name type="scientific">Cristinia sonorae</name>
    <dbReference type="NCBI Taxonomy" id="1940300"/>
    <lineage>
        <taxon>Eukaryota</taxon>
        <taxon>Fungi</taxon>
        <taxon>Dikarya</taxon>
        <taxon>Basidiomycota</taxon>
        <taxon>Agaricomycotina</taxon>
        <taxon>Agaricomycetes</taxon>
        <taxon>Agaricomycetidae</taxon>
        <taxon>Agaricales</taxon>
        <taxon>Pleurotineae</taxon>
        <taxon>Stephanosporaceae</taxon>
        <taxon>Cristinia</taxon>
    </lineage>
</organism>
<evidence type="ECO:0000313" key="2">
    <source>
        <dbReference type="Proteomes" id="UP000813824"/>
    </source>
</evidence>
<reference evidence="1" key="1">
    <citation type="journal article" date="2021" name="New Phytol.">
        <title>Evolutionary innovations through gain and loss of genes in the ectomycorrhizal Boletales.</title>
        <authorList>
            <person name="Wu G."/>
            <person name="Miyauchi S."/>
            <person name="Morin E."/>
            <person name="Kuo A."/>
            <person name="Drula E."/>
            <person name="Varga T."/>
            <person name="Kohler A."/>
            <person name="Feng B."/>
            <person name="Cao Y."/>
            <person name="Lipzen A."/>
            <person name="Daum C."/>
            <person name="Hundley H."/>
            <person name="Pangilinan J."/>
            <person name="Johnson J."/>
            <person name="Barry K."/>
            <person name="LaButti K."/>
            <person name="Ng V."/>
            <person name="Ahrendt S."/>
            <person name="Min B."/>
            <person name="Choi I.G."/>
            <person name="Park H."/>
            <person name="Plett J.M."/>
            <person name="Magnuson J."/>
            <person name="Spatafora J.W."/>
            <person name="Nagy L.G."/>
            <person name="Henrissat B."/>
            <person name="Grigoriev I.V."/>
            <person name="Yang Z.L."/>
            <person name="Xu J."/>
            <person name="Martin F.M."/>
        </authorList>
    </citation>
    <scope>NUCLEOTIDE SEQUENCE</scope>
    <source>
        <strain evidence="1">KKN 215</strain>
    </source>
</reference>
<protein>
    <submittedName>
        <fullName evidence="1">Uncharacterized protein</fullName>
    </submittedName>
</protein>
<dbReference type="InterPro" id="IPR036561">
    <property type="entry name" value="MAM33_sf"/>
</dbReference>
<dbReference type="InterPro" id="IPR003428">
    <property type="entry name" value="MAM33"/>
</dbReference>
<proteinExistence type="predicted"/>
<comment type="caution">
    <text evidence="1">The sequence shown here is derived from an EMBL/GenBank/DDBJ whole genome shotgun (WGS) entry which is preliminary data.</text>
</comment>
<dbReference type="Pfam" id="PF02330">
    <property type="entry name" value="MAM33"/>
    <property type="match status" value="1"/>
</dbReference>
<gene>
    <name evidence="1" type="ORF">BXZ70DRAFT_899731</name>
</gene>
<evidence type="ECO:0000313" key="1">
    <source>
        <dbReference type="EMBL" id="KAH8087194.1"/>
    </source>
</evidence>
<dbReference type="AlphaFoldDB" id="A0A8K0UGU5"/>
<dbReference type="SUPFAM" id="SSF54529">
    <property type="entry name" value="Mitochondrial glycoprotein MAM33-like"/>
    <property type="match status" value="1"/>
</dbReference>
<dbReference type="OrthoDB" id="3032568at2759"/>
<dbReference type="Gene3D" id="3.10.280.10">
    <property type="entry name" value="Mitochondrial glycoprotein"/>
    <property type="match status" value="1"/>
</dbReference>
<keyword evidence="2" id="KW-1185">Reference proteome</keyword>
<sequence length="98" mass="11118">MCIISSRQQIPGALTIDAFLVGNISLCSDADWKRRGLYIGSQARLSFDTLDVTVQEEFDRFLQERGITDSLATFIPDYAEFKEQKVRPLLFFFAGFGN</sequence>